<feature type="compositionally biased region" description="Basic and acidic residues" evidence="1">
    <location>
        <begin position="114"/>
        <end position="137"/>
    </location>
</feature>
<sequence length="198" mass="22160">MRSSIIFFIGIALVSGVAQGNDDDNVKISKGKEKGEGSRQQKKLTSKEMETPPMDYFFDTAIVDKVYPIEVEEEEYSSQPKDSDSENKEAPVVAYFVENGKLRRIPGIPGVISKGDDKEESHKDEKEGVSLEPEETRTSTSLYVESDTMYVIVKTLPRNAFQEEPMNDEKEGAAPLQEEGKNNELECGKEVEKLSIKD</sequence>
<dbReference type="EMBL" id="HACM01008372">
    <property type="protein sequence ID" value="CRZ08814.1"/>
    <property type="molecule type" value="Transcribed_RNA"/>
</dbReference>
<dbReference type="AlphaFoldDB" id="A0A0H5RJE9"/>
<keyword evidence="2" id="KW-0732">Signal</keyword>
<accession>A0A0H5RJE9</accession>
<feature type="region of interest" description="Disordered" evidence="1">
    <location>
        <begin position="107"/>
        <end position="141"/>
    </location>
</feature>
<feature type="chain" id="PRO_5005223351" evidence="2">
    <location>
        <begin position="21"/>
        <end position="198"/>
    </location>
</feature>
<feature type="compositionally biased region" description="Basic and acidic residues" evidence="1">
    <location>
        <begin position="167"/>
        <end position="198"/>
    </location>
</feature>
<evidence type="ECO:0000256" key="1">
    <source>
        <dbReference type="SAM" id="MobiDB-lite"/>
    </source>
</evidence>
<evidence type="ECO:0000313" key="3">
    <source>
        <dbReference type="EMBL" id="CRZ08814.1"/>
    </source>
</evidence>
<proteinExistence type="predicted"/>
<feature type="compositionally biased region" description="Basic and acidic residues" evidence="1">
    <location>
        <begin position="24"/>
        <end position="50"/>
    </location>
</feature>
<evidence type="ECO:0000256" key="2">
    <source>
        <dbReference type="SAM" id="SignalP"/>
    </source>
</evidence>
<organism evidence="3">
    <name type="scientific">Spongospora subterranea</name>
    <dbReference type="NCBI Taxonomy" id="70186"/>
    <lineage>
        <taxon>Eukaryota</taxon>
        <taxon>Sar</taxon>
        <taxon>Rhizaria</taxon>
        <taxon>Endomyxa</taxon>
        <taxon>Phytomyxea</taxon>
        <taxon>Plasmodiophorida</taxon>
        <taxon>Plasmodiophoridae</taxon>
        <taxon>Spongospora</taxon>
    </lineage>
</organism>
<feature type="region of interest" description="Disordered" evidence="1">
    <location>
        <begin position="159"/>
        <end position="198"/>
    </location>
</feature>
<protein>
    <submittedName>
        <fullName evidence="3">Uncharacterized protein</fullName>
    </submittedName>
</protein>
<name>A0A0H5RJE9_9EUKA</name>
<feature type="signal peptide" evidence="2">
    <location>
        <begin position="1"/>
        <end position="20"/>
    </location>
</feature>
<feature type="region of interest" description="Disordered" evidence="1">
    <location>
        <begin position="22"/>
        <end position="50"/>
    </location>
</feature>
<reference evidence="3" key="1">
    <citation type="submission" date="2015-04" db="EMBL/GenBank/DDBJ databases">
        <title>The genome sequence of the plant pathogenic Rhizarian Plasmodiophora brassicae reveals insights in its biotrophic life cycle and the origin of chitin synthesis.</title>
        <authorList>
            <person name="Schwelm A."/>
            <person name="Fogelqvist J."/>
            <person name="Knaust A."/>
            <person name="Julke S."/>
            <person name="Lilja T."/>
            <person name="Dhandapani V."/>
            <person name="Bonilla-Rosso G."/>
            <person name="Karlsson M."/>
            <person name="Shevchenko A."/>
            <person name="Choi S.R."/>
            <person name="Kim H.G."/>
            <person name="Park J.Y."/>
            <person name="Lim Y.P."/>
            <person name="Ludwig-Muller J."/>
            <person name="Dixelius C."/>
        </authorList>
    </citation>
    <scope>NUCLEOTIDE SEQUENCE</scope>
    <source>
        <tissue evidence="3">Potato root galls</tissue>
    </source>
</reference>